<organism evidence="1 2">
    <name type="scientific">Rosa chinensis</name>
    <name type="common">China rose</name>
    <dbReference type="NCBI Taxonomy" id="74649"/>
    <lineage>
        <taxon>Eukaryota</taxon>
        <taxon>Viridiplantae</taxon>
        <taxon>Streptophyta</taxon>
        <taxon>Embryophyta</taxon>
        <taxon>Tracheophyta</taxon>
        <taxon>Spermatophyta</taxon>
        <taxon>Magnoliopsida</taxon>
        <taxon>eudicotyledons</taxon>
        <taxon>Gunneridae</taxon>
        <taxon>Pentapetalae</taxon>
        <taxon>rosids</taxon>
        <taxon>fabids</taxon>
        <taxon>Rosales</taxon>
        <taxon>Rosaceae</taxon>
        <taxon>Rosoideae</taxon>
        <taxon>Rosoideae incertae sedis</taxon>
        <taxon>Rosa</taxon>
    </lineage>
</organism>
<sequence length="102" mass="11673">MCYGDLGGNEVYKIVSFCRRSWWVSFYLNRIRESEGLMVVECNFDDSATNLEKKNELEHVHMELDEVSKVGNEAKFGRALQFQCAGFEYVVGEHTEEAHGSA</sequence>
<dbReference type="Gramene" id="PRQ24340">
    <property type="protein sequence ID" value="PRQ24340"/>
    <property type="gene ID" value="RchiOBHm_Chr6g0271331"/>
</dbReference>
<dbReference type="AlphaFoldDB" id="A0A2P6PQY8"/>
<name>A0A2P6PQY8_ROSCH</name>
<reference evidence="1 2" key="1">
    <citation type="journal article" date="2018" name="Nat. Genet.">
        <title>The Rosa genome provides new insights in the design of modern roses.</title>
        <authorList>
            <person name="Bendahmane M."/>
        </authorList>
    </citation>
    <scope>NUCLEOTIDE SEQUENCE [LARGE SCALE GENOMIC DNA]</scope>
    <source>
        <strain evidence="2">cv. Old Blush</strain>
    </source>
</reference>
<comment type="caution">
    <text evidence="1">The sequence shown here is derived from an EMBL/GenBank/DDBJ whole genome shotgun (WGS) entry which is preliminary data.</text>
</comment>
<evidence type="ECO:0000313" key="2">
    <source>
        <dbReference type="Proteomes" id="UP000238479"/>
    </source>
</evidence>
<protein>
    <submittedName>
        <fullName evidence="1">Uncharacterized protein</fullName>
    </submittedName>
</protein>
<proteinExistence type="predicted"/>
<dbReference type="Proteomes" id="UP000238479">
    <property type="component" value="Chromosome 6"/>
</dbReference>
<keyword evidence="2" id="KW-1185">Reference proteome</keyword>
<accession>A0A2P6PQY8</accession>
<gene>
    <name evidence="1" type="ORF">RchiOBHm_Chr6g0271331</name>
</gene>
<evidence type="ECO:0000313" key="1">
    <source>
        <dbReference type="EMBL" id="PRQ24340.1"/>
    </source>
</evidence>
<dbReference type="EMBL" id="PDCK01000044">
    <property type="protein sequence ID" value="PRQ24340.1"/>
    <property type="molecule type" value="Genomic_DNA"/>
</dbReference>